<evidence type="ECO:0000256" key="1">
    <source>
        <dbReference type="SAM" id="Phobius"/>
    </source>
</evidence>
<feature type="transmembrane region" description="Helical" evidence="1">
    <location>
        <begin position="195"/>
        <end position="214"/>
    </location>
</feature>
<feature type="transmembrane region" description="Helical" evidence="1">
    <location>
        <begin position="61"/>
        <end position="83"/>
    </location>
</feature>
<dbReference type="Proteomes" id="UP001306119">
    <property type="component" value="Unassembled WGS sequence"/>
</dbReference>
<name>A0ABU6L3G0_9GAMM</name>
<dbReference type="RefSeq" id="WP_327774257.1">
    <property type="nucleotide sequence ID" value="NZ_JAYXUG010000002.1"/>
</dbReference>
<dbReference type="EMBL" id="JAYXUG010000002">
    <property type="protein sequence ID" value="MEC6831105.1"/>
    <property type="molecule type" value="Genomic_DNA"/>
</dbReference>
<dbReference type="PANTHER" id="PTHR37314:SF4">
    <property type="entry name" value="UPF0700 TRANSMEMBRANE PROTEIN YOAK"/>
    <property type="match status" value="1"/>
</dbReference>
<proteinExistence type="predicted"/>
<gene>
    <name evidence="2" type="ORF">VXS06_04925</name>
</gene>
<dbReference type="PANTHER" id="PTHR37314">
    <property type="entry name" value="SLR0142 PROTEIN"/>
    <property type="match status" value="1"/>
</dbReference>
<keyword evidence="1" id="KW-0472">Membrane</keyword>
<accession>A0ABU6L3G0</accession>
<evidence type="ECO:0000313" key="3">
    <source>
        <dbReference type="Proteomes" id="UP001306119"/>
    </source>
</evidence>
<sequence length="221" mass="24329">MNLSIIKPAILAAMPFMLLFIAGIVDAIGFIHLKNGLFVSFMSGNTTHVAMLLSDHQYNQSMYYIGVILLFVAGITIGEMVAILHKKNYRWLVMSAVSILLFSAIFIEQVTLPIVTNFVLAFAMGLQNIALRITISKAMPLTFATAFLANTGRELAMLLLGQGDKNVFIKQFCLWLSIFIGAIVGSQLIAFSLSYALVVPIVLCSCIAVLLFWLKELTNED</sequence>
<feature type="transmembrane region" description="Helical" evidence="1">
    <location>
        <begin position="9"/>
        <end position="31"/>
    </location>
</feature>
<keyword evidence="1" id="KW-0812">Transmembrane</keyword>
<organism evidence="2 3">
    <name type="scientific">Photobacterium toruni</name>
    <dbReference type="NCBI Taxonomy" id="1935446"/>
    <lineage>
        <taxon>Bacteria</taxon>
        <taxon>Pseudomonadati</taxon>
        <taxon>Pseudomonadota</taxon>
        <taxon>Gammaproteobacteria</taxon>
        <taxon>Vibrionales</taxon>
        <taxon>Vibrionaceae</taxon>
        <taxon>Photobacterium</taxon>
    </lineage>
</organism>
<keyword evidence="1" id="KW-1133">Transmembrane helix</keyword>
<protein>
    <submittedName>
        <fullName evidence="2">YoaK family protein</fullName>
    </submittedName>
</protein>
<reference evidence="2 3" key="1">
    <citation type="submission" date="2024-01" db="EMBL/GenBank/DDBJ databases">
        <title>Active colonisers of the gastrointestinal tract of Atlantic salmon farmed in a warm water region.</title>
        <authorList>
            <person name="Bowman J.P."/>
        </authorList>
    </citation>
    <scope>NUCLEOTIDE SEQUENCE [LARGE SCALE GENOMIC DNA]</scope>
    <source>
        <strain evidence="2 3">S3MW1</strain>
    </source>
</reference>
<feature type="transmembrane region" description="Helical" evidence="1">
    <location>
        <begin position="172"/>
        <end position="189"/>
    </location>
</feature>
<dbReference type="InterPro" id="IPR010699">
    <property type="entry name" value="DUF1275"/>
</dbReference>
<comment type="caution">
    <text evidence="2">The sequence shown here is derived from an EMBL/GenBank/DDBJ whole genome shotgun (WGS) entry which is preliminary data.</text>
</comment>
<evidence type="ECO:0000313" key="2">
    <source>
        <dbReference type="EMBL" id="MEC6831105.1"/>
    </source>
</evidence>
<dbReference type="Pfam" id="PF06912">
    <property type="entry name" value="DUF1275"/>
    <property type="match status" value="1"/>
</dbReference>
<keyword evidence="3" id="KW-1185">Reference proteome</keyword>